<keyword evidence="4" id="KW-0009">Actin-binding</keyword>
<dbReference type="PANTHER" id="PTHR12058:SF1">
    <property type="entry name" value="ACTIN-RELATED PROTEIN 2_3 COMPLEX SUBUNIT 2B"/>
    <property type="match status" value="1"/>
</dbReference>
<evidence type="ECO:0008006" key="8">
    <source>
        <dbReference type="Google" id="ProtNLM"/>
    </source>
</evidence>
<keyword evidence="5" id="KW-0206">Cytoskeleton</keyword>
<organism evidence="6 7">
    <name type="scientific">Panicum virgatum</name>
    <name type="common">Blackwell switchgrass</name>
    <dbReference type="NCBI Taxonomy" id="38727"/>
    <lineage>
        <taxon>Eukaryota</taxon>
        <taxon>Viridiplantae</taxon>
        <taxon>Streptophyta</taxon>
        <taxon>Embryophyta</taxon>
        <taxon>Tracheophyta</taxon>
        <taxon>Spermatophyta</taxon>
        <taxon>Magnoliopsida</taxon>
        <taxon>Liliopsida</taxon>
        <taxon>Poales</taxon>
        <taxon>Poaceae</taxon>
        <taxon>PACMAD clade</taxon>
        <taxon>Panicoideae</taxon>
        <taxon>Panicodae</taxon>
        <taxon>Paniceae</taxon>
        <taxon>Panicinae</taxon>
        <taxon>Panicum</taxon>
        <taxon>Panicum sect. Hiantes</taxon>
    </lineage>
</organism>
<keyword evidence="7" id="KW-1185">Reference proteome</keyword>
<dbReference type="AlphaFoldDB" id="A0A8T0QNP8"/>
<evidence type="ECO:0000256" key="3">
    <source>
        <dbReference type="ARBA" id="ARBA00022490"/>
    </source>
</evidence>
<dbReference type="Proteomes" id="UP000823388">
    <property type="component" value="Chromosome 7K"/>
</dbReference>
<dbReference type="GO" id="GO:0005200">
    <property type="term" value="F:structural constituent of cytoskeleton"/>
    <property type="evidence" value="ECO:0007669"/>
    <property type="project" value="TreeGrafter"/>
</dbReference>
<evidence type="ECO:0000256" key="2">
    <source>
        <dbReference type="ARBA" id="ARBA00007192"/>
    </source>
</evidence>
<reference evidence="6" key="1">
    <citation type="submission" date="2020-05" db="EMBL/GenBank/DDBJ databases">
        <title>WGS assembly of Panicum virgatum.</title>
        <authorList>
            <person name="Lovell J.T."/>
            <person name="Jenkins J."/>
            <person name="Shu S."/>
            <person name="Juenger T.E."/>
            <person name="Schmutz J."/>
        </authorList>
    </citation>
    <scope>NUCLEOTIDE SEQUENCE</scope>
    <source>
        <strain evidence="6">AP13</strain>
    </source>
</reference>
<dbReference type="GO" id="GO:0051015">
    <property type="term" value="F:actin filament binding"/>
    <property type="evidence" value="ECO:0007669"/>
    <property type="project" value="TreeGrafter"/>
</dbReference>
<evidence type="ECO:0000313" key="6">
    <source>
        <dbReference type="EMBL" id="KAG2573306.1"/>
    </source>
</evidence>
<evidence type="ECO:0000256" key="1">
    <source>
        <dbReference type="ARBA" id="ARBA00004245"/>
    </source>
</evidence>
<protein>
    <recommendedName>
        <fullName evidence="8">Arp2/3 complex 34 kDa subunit</fullName>
    </recommendedName>
</protein>
<keyword evidence="3" id="KW-0963">Cytoplasm</keyword>
<dbReference type="Pfam" id="PF04045">
    <property type="entry name" value="P34-Arc"/>
    <property type="match status" value="1"/>
</dbReference>
<comment type="caution">
    <text evidence="6">The sequence shown here is derived from an EMBL/GenBank/DDBJ whole genome shotgun (WGS) entry which is preliminary data.</text>
</comment>
<proteinExistence type="inferred from homology"/>
<gene>
    <name evidence="6" type="ORF">PVAP13_7KG242100</name>
</gene>
<sequence>MAFFSSGSRALVEILTRIQSAERPMPVDLTFFEFGSIRYHVEASASDPENAYLSISTPPLSHEASPSSSGLPEATLQEARKAYHKFAEVVEPPREGYVLTLKLNFSGLARPKDRVKAINQVSRLQSLVLSSQLRDMLGSLGPSGTMKLVCSQREPFFVSRTVFISHFLATHAETTKKINLQRIEGSQRRAFLMRLQAERIHAIFPMRFRDDTDLAIATSFFQELQDLGNSFAGAPRCSWSPIPPPELRGEHVHRLTTNGGFVSFGVLSRHARGKKRAARTAWILLNFQAFVKYHIKCTRSHIQSRMRQRLEALTEVIQDASLRGGNDAKTTRSQAVVKKRSKRRLISFAKANTKLKKGLRAILDKIKRLRLRIRVKGLDRLRRQCRCFAVPKLPVPPRRKDHRYHKLASVKSSEQG</sequence>
<comment type="similarity">
    <text evidence="2">Belongs to the ARPC2 family.</text>
</comment>
<accession>A0A8T0QNP8</accession>
<dbReference type="SUPFAM" id="SSF69645">
    <property type="entry name" value="Arp2/3 complex subunits"/>
    <property type="match status" value="2"/>
</dbReference>
<dbReference type="GO" id="GO:0034314">
    <property type="term" value="P:Arp2/3 complex-mediated actin nucleation"/>
    <property type="evidence" value="ECO:0007669"/>
    <property type="project" value="InterPro"/>
</dbReference>
<evidence type="ECO:0000313" key="7">
    <source>
        <dbReference type="Proteomes" id="UP000823388"/>
    </source>
</evidence>
<comment type="subcellular location">
    <subcellularLocation>
        <location evidence="1">Cytoplasm</location>
        <location evidence="1">Cytoskeleton</location>
    </subcellularLocation>
</comment>
<dbReference type="EMBL" id="CM029049">
    <property type="protein sequence ID" value="KAG2573306.1"/>
    <property type="molecule type" value="Genomic_DNA"/>
</dbReference>
<dbReference type="GO" id="GO:0030041">
    <property type="term" value="P:actin filament polymerization"/>
    <property type="evidence" value="ECO:0007669"/>
    <property type="project" value="InterPro"/>
</dbReference>
<dbReference type="InterPro" id="IPR034666">
    <property type="entry name" value="ARPC2/4"/>
</dbReference>
<dbReference type="PANTHER" id="PTHR12058">
    <property type="entry name" value="ARP2/3 COMPLEX 34 KDA SUBUNIT"/>
    <property type="match status" value="1"/>
</dbReference>
<dbReference type="InterPro" id="IPR007188">
    <property type="entry name" value="ARPC2"/>
</dbReference>
<evidence type="ECO:0000256" key="5">
    <source>
        <dbReference type="ARBA" id="ARBA00023212"/>
    </source>
</evidence>
<evidence type="ECO:0000256" key="4">
    <source>
        <dbReference type="ARBA" id="ARBA00023203"/>
    </source>
</evidence>
<dbReference type="Gene3D" id="3.30.1460.20">
    <property type="match status" value="2"/>
</dbReference>
<name>A0A8T0QNP8_PANVG</name>
<dbReference type="OrthoDB" id="148331at2759"/>
<dbReference type="GO" id="GO:0005885">
    <property type="term" value="C:Arp2/3 protein complex"/>
    <property type="evidence" value="ECO:0007669"/>
    <property type="project" value="InterPro"/>
</dbReference>